<accession>A0A9D5HMJ8</accession>
<dbReference type="GO" id="GO:0009734">
    <property type="term" value="P:auxin-activated signaling pathway"/>
    <property type="evidence" value="ECO:0007669"/>
    <property type="project" value="UniProtKB-KW"/>
</dbReference>
<evidence type="ECO:0000256" key="3">
    <source>
        <dbReference type="ARBA" id="ARBA00022448"/>
    </source>
</evidence>
<dbReference type="GO" id="GO:0005886">
    <property type="term" value="C:plasma membrane"/>
    <property type="evidence" value="ECO:0007669"/>
    <property type="project" value="UniProtKB-SubCell"/>
</dbReference>
<keyword evidence="9" id="KW-1185">Reference proteome</keyword>
<evidence type="ECO:0000256" key="5">
    <source>
        <dbReference type="ARBA" id="ARBA00023136"/>
    </source>
</evidence>
<dbReference type="InterPro" id="IPR039621">
    <property type="entry name" value="BG1-like"/>
</dbReference>
<feature type="region of interest" description="Disordered" evidence="7">
    <location>
        <begin position="124"/>
        <end position="165"/>
    </location>
</feature>
<dbReference type="OrthoDB" id="1871242at2759"/>
<keyword evidence="6" id="KW-0927">Auxin signaling pathway</keyword>
<sequence length="243" mass="27171">MSTQSTSSATSTPSSLISTMARRRKDSDEIDVFEAARYFSGGTDSNAKAIRSVVGAHGGKREERYAWRPLRKSLDMPIRQTISQPPPNYEKRIINEKKSSKQPSSPGGRLASFLNSLFSQVTSKVKHKSSSLRKDDCEEINHGERRRRRNSTSQYSPSQRASTSTKVYKVINDEKKPLGNGVMEKKEVLKMISREDDGGESDSSSDLFELKNYELSDHHVISTTDLPVYGATNMKAIKRGCQC</sequence>
<reference evidence="8" key="1">
    <citation type="submission" date="2021-03" db="EMBL/GenBank/DDBJ databases">
        <authorList>
            <person name="Li Z."/>
            <person name="Yang C."/>
        </authorList>
    </citation>
    <scope>NUCLEOTIDE SEQUENCE</scope>
    <source>
        <strain evidence="8">Dzin_1.0</strain>
        <tissue evidence="8">Leaf</tissue>
    </source>
</reference>
<comment type="similarity">
    <text evidence="2">Belongs to the BIG GRAIN 1 (BG1) plant protein family.</text>
</comment>
<evidence type="ECO:0000256" key="7">
    <source>
        <dbReference type="SAM" id="MobiDB-lite"/>
    </source>
</evidence>
<dbReference type="AlphaFoldDB" id="A0A9D5HMJ8"/>
<dbReference type="PANTHER" id="PTHR33541:SF11">
    <property type="entry name" value="PROTEIN BIG GRAIN 1-LIKE E"/>
    <property type="match status" value="1"/>
</dbReference>
<gene>
    <name evidence="8" type="ORF">J5N97_010201</name>
</gene>
<keyword evidence="4" id="KW-1003">Cell membrane</keyword>
<proteinExistence type="inferred from homology"/>
<dbReference type="EMBL" id="JAGGNH010000002">
    <property type="protein sequence ID" value="KAJ0981946.1"/>
    <property type="molecule type" value="Genomic_DNA"/>
</dbReference>
<feature type="compositionally biased region" description="Low complexity" evidence="7">
    <location>
        <begin position="1"/>
        <end position="19"/>
    </location>
</feature>
<evidence type="ECO:0000313" key="9">
    <source>
        <dbReference type="Proteomes" id="UP001085076"/>
    </source>
</evidence>
<feature type="region of interest" description="Disordered" evidence="7">
    <location>
        <begin position="1"/>
        <end position="26"/>
    </location>
</feature>
<evidence type="ECO:0000256" key="1">
    <source>
        <dbReference type="ARBA" id="ARBA00004236"/>
    </source>
</evidence>
<evidence type="ECO:0000256" key="6">
    <source>
        <dbReference type="ARBA" id="ARBA00023294"/>
    </source>
</evidence>
<evidence type="ECO:0000256" key="4">
    <source>
        <dbReference type="ARBA" id="ARBA00022475"/>
    </source>
</evidence>
<protein>
    <submittedName>
        <fullName evidence="8">Uncharacterized protein</fullName>
    </submittedName>
</protein>
<keyword evidence="3" id="KW-0813">Transport</keyword>
<comment type="subcellular location">
    <subcellularLocation>
        <location evidence="1">Cell membrane</location>
    </subcellularLocation>
</comment>
<reference evidence="8" key="2">
    <citation type="journal article" date="2022" name="Hortic Res">
        <title>The genome of Dioscorea zingiberensis sheds light on the biosynthesis, origin and evolution of the medicinally important diosgenin saponins.</title>
        <authorList>
            <person name="Li Y."/>
            <person name="Tan C."/>
            <person name="Li Z."/>
            <person name="Guo J."/>
            <person name="Li S."/>
            <person name="Chen X."/>
            <person name="Wang C."/>
            <person name="Dai X."/>
            <person name="Yang H."/>
            <person name="Song W."/>
            <person name="Hou L."/>
            <person name="Xu J."/>
            <person name="Tong Z."/>
            <person name="Xu A."/>
            <person name="Yuan X."/>
            <person name="Wang W."/>
            <person name="Yang Q."/>
            <person name="Chen L."/>
            <person name="Sun Z."/>
            <person name="Wang K."/>
            <person name="Pan B."/>
            <person name="Chen J."/>
            <person name="Bao Y."/>
            <person name="Liu F."/>
            <person name="Qi X."/>
            <person name="Gang D.R."/>
            <person name="Wen J."/>
            <person name="Li J."/>
        </authorList>
    </citation>
    <scope>NUCLEOTIDE SEQUENCE</scope>
    <source>
        <strain evidence="8">Dzin_1.0</strain>
    </source>
</reference>
<evidence type="ECO:0000256" key="2">
    <source>
        <dbReference type="ARBA" id="ARBA00010067"/>
    </source>
</evidence>
<feature type="compositionally biased region" description="Polar residues" evidence="7">
    <location>
        <begin position="151"/>
        <end position="165"/>
    </location>
</feature>
<evidence type="ECO:0000313" key="8">
    <source>
        <dbReference type="EMBL" id="KAJ0981946.1"/>
    </source>
</evidence>
<name>A0A9D5HMJ8_9LILI</name>
<organism evidence="8 9">
    <name type="scientific">Dioscorea zingiberensis</name>
    <dbReference type="NCBI Taxonomy" id="325984"/>
    <lineage>
        <taxon>Eukaryota</taxon>
        <taxon>Viridiplantae</taxon>
        <taxon>Streptophyta</taxon>
        <taxon>Embryophyta</taxon>
        <taxon>Tracheophyta</taxon>
        <taxon>Spermatophyta</taxon>
        <taxon>Magnoliopsida</taxon>
        <taxon>Liliopsida</taxon>
        <taxon>Dioscoreales</taxon>
        <taxon>Dioscoreaceae</taxon>
        <taxon>Dioscorea</taxon>
    </lineage>
</organism>
<dbReference type="PANTHER" id="PTHR33541">
    <property type="entry name" value="PROTEIN BIG GRAIN 1-LIKE A-RELATED"/>
    <property type="match status" value="1"/>
</dbReference>
<feature type="compositionally biased region" description="Basic and acidic residues" evidence="7">
    <location>
        <begin position="132"/>
        <end position="143"/>
    </location>
</feature>
<keyword evidence="5" id="KW-0472">Membrane</keyword>
<dbReference type="Proteomes" id="UP001085076">
    <property type="component" value="Miscellaneous, Linkage group lg02"/>
</dbReference>
<comment type="caution">
    <text evidence="8">The sequence shown here is derived from an EMBL/GenBank/DDBJ whole genome shotgun (WGS) entry which is preliminary data.</text>
</comment>